<accession>A0A915L0D8</accession>
<dbReference type="Proteomes" id="UP000887565">
    <property type="component" value="Unplaced"/>
</dbReference>
<protein>
    <submittedName>
        <fullName evidence="2">Uncharacterized protein</fullName>
    </submittedName>
</protein>
<dbReference type="WBParaSite" id="nRc.2.0.1.t44649-RA">
    <property type="protein sequence ID" value="nRc.2.0.1.t44649-RA"/>
    <property type="gene ID" value="nRc.2.0.1.g44649"/>
</dbReference>
<dbReference type="AlphaFoldDB" id="A0A915L0D8"/>
<evidence type="ECO:0000313" key="2">
    <source>
        <dbReference type="WBParaSite" id="nRc.2.0.1.t44649-RA"/>
    </source>
</evidence>
<keyword evidence="1" id="KW-1185">Reference proteome</keyword>
<reference evidence="2" key="1">
    <citation type="submission" date="2022-11" db="UniProtKB">
        <authorList>
            <consortium name="WormBaseParasite"/>
        </authorList>
    </citation>
    <scope>IDENTIFICATION</scope>
</reference>
<proteinExistence type="predicted"/>
<sequence length="61" mass="6968">MLLIEVTGPDLEFLDGHCCSRNTRCRAEQSVLEKLPPGVREPLHRTFKLKAFLKMQKFAPA</sequence>
<organism evidence="1 2">
    <name type="scientific">Romanomermis culicivorax</name>
    <name type="common">Nematode worm</name>
    <dbReference type="NCBI Taxonomy" id="13658"/>
    <lineage>
        <taxon>Eukaryota</taxon>
        <taxon>Metazoa</taxon>
        <taxon>Ecdysozoa</taxon>
        <taxon>Nematoda</taxon>
        <taxon>Enoplea</taxon>
        <taxon>Dorylaimia</taxon>
        <taxon>Mermithida</taxon>
        <taxon>Mermithoidea</taxon>
        <taxon>Mermithidae</taxon>
        <taxon>Romanomermis</taxon>
    </lineage>
</organism>
<name>A0A915L0D8_ROMCU</name>
<evidence type="ECO:0000313" key="1">
    <source>
        <dbReference type="Proteomes" id="UP000887565"/>
    </source>
</evidence>